<feature type="compositionally biased region" description="Basic residues" evidence="6">
    <location>
        <begin position="7"/>
        <end position="18"/>
    </location>
</feature>
<dbReference type="PROSITE" id="PS00099">
    <property type="entry name" value="THIOLASE_3"/>
    <property type="match status" value="1"/>
</dbReference>
<dbReference type="Gene3D" id="3.40.47.10">
    <property type="match status" value="1"/>
</dbReference>
<dbReference type="Proteomes" id="UP000294914">
    <property type="component" value="Unassembled WGS sequence"/>
</dbReference>
<evidence type="ECO:0000256" key="3">
    <source>
        <dbReference type="ARBA" id="ARBA00023315"/>
    </source>
</evidence>
<dbReference type="GO" id="GO:0003988">
    <property type="term" value="F:acetyl-CoA C-acyltransferase activity"/>
    <property type="evidence" value="ECO:0007669"/>
    <property type="project" value="UniProtKB-ARBA"/>
</dbReference>
<sequence length="451" mass="48374">MAEAKKKTTKKAATRKKTASSSGAGGQRPVYIVDGSRTPHLKARNKPGPFAAADLLLGCTRPLLLRQAFDPGLIDEVITGCVMPGPDEANIARVVSLRLGLGEHVPAWTVQRNCASGMQALDSAAKDIAIGRADLVLAGGVEAMSHAPVLWTEEMVGWLGAWMSAKTFTQRLKTLGQLRPQHFKPVIGLLRGLTDPVVGLSMGQTAENLAWRFGVSRQEMDEFAVRSHHRLATAQKEGRMDEIEPLYDTRGKVYDHDDGIRADSTVEQLGNLKPVFDKPFGNVTAGNSAQVTDGAAMLLLASEKAVKEHNLPVLGRIVDANWAGLDPAQMGLGPVHAMTPLMQRHKLKPEDIDYWEINEAFAAQVLACLRAWEDSSYCKSELGLRGAMGSVDQQRLNVDGGGISLGHPVGTSGARIVLHLLQVLKQHNAKRGMASLCIGGGQGGAMLIESA</sequence>
<feature type="domain" description="Thiolase N-terminal" evidence="7">
    <location>
        <begin position="30"/>
        <end position="303"/>
    </location>
</feature>
<evidence type="ECO:0000256" key="2">
    <source>
        <dbReference type="ARBA" id="ARBA00022679"/>
    </source>
</evidence>
<dbReference type="NCBIfam" id="TIGR01930">
    <property type="entry name" value="AcCoA-C-Actrans"/>
    <property type="match status" value="1"/>
</dbReference>
<organism evidence="9 10">
    <name type="scientific">Thiohalophilus thiocyanatoxydans</name>
    <dbReference type="NCBI Taxonomy" id="381308"/>
    <lineage>
        <taxon>Bacteria</taxon>
        <taxon>Pseudomonadati</taxon>
        <taxon>Pseudomonadota</taxon>
        <taxon>Gammaproteobacteria</taxon>
        <taxon>Thiohalomonadales</taxon>
        <taxon>Thiohalophilaceae</taxon>
        <taxon>Thiohalophilus</taxon>
    </lineage>
</organism>
<dbReference type="EMBL" id="SOQX01000002">
    <property type="protein sequence ID" value="TDY02886.1"/>
    <property type="molecule type" value="Genomic_DNA"/>
</dbReference>
<dbReference type="InterPro" id="IPR002155">
    <property type="entry name" value="Thiolase"/>
</dbReference>
<dbReference type="NCBIfam" id="NF006030">
    <property type="entry name" value="PRK08170.1"/>
    <property type="match status" value="1"/>
</dbReference>
<dbReference type="SUPFAM" id="SSF53901">
    <property type="entry name" value="Thiolase-like"/>
    <property type="match status" value="2"/>
</dbReference>
<reference evidence="9 10" key="1">
    <citation type="submission" date="2019-03" db="EMBL/GenBank/DDBJ databases">
        <title>Genomic Encyclopedia of Type Strains, Phase IV (KMG-IV): sequencing the most valuable type-strain genomes for metagenomic binning, comparative biology and taxonomic classification.</title>
        <authorList>
            <person name="Goeker M."/>
        </authorList>
    </citation>
    <scope>NUCLEOTIDE SEQUENCE [LARGE SCALE GENOMIC DNA]</scope>
    <source>
        <strain evidence="9 10">DSM 16326</strain>
    </source>
</reference>
<gene>
    <name evidence="9" type="ORF">EDC23_1270</name>
</gene>
<dbReference type="Pfam" id="PF02803">
    <property type="entry name" value="Thiolase_C"/>
    <property type="match status" value="1"/>
</dbReference>
<dbReference type="AlphaFoldDB" id="A0A4R8IPQ0"/>
<evidence type="ECO:0000313" key="10">
    <source>
        <dbReference type="Proteomes" id="UP000294914"/>
    </source>
</evidence>
<comment type="similarity">
    <text evidence="1 5">Belongs to the thiolase-like superfamily. Thiolase family.</text>
</comment>
<feature type="region of interest" description="Disordered" evidence="6">
    <location>
        <begin position="1"/>
        <end position="31"/>
    </location>
</feature>
<evidence type="ECO:0000313" key="9">
    <source>
        <dbReference type="EMBL" id="TDY02886.1"/>
    </source>
</evidence>
<dbReference type="PANTHER" id="PTHR18919:SF151">
    <property type="entry name" value="BLR2427 PROTEIN"/>
    <property type="match status" value="1"/>
</dbReference>
<feature type="active site" description="Proton acceptor" evidence="4">
    <location>
        <position position="407"/>
    </location>
</feature>
<dbReference type="PROSITE" id="PS00737">
    <property type="entry name" value="THIOLASE_2"/>
    <property type="match status" value="1"/>
</dbReference>
<evidence type="ECO:0000256" key="5">
    <source>
        <dbReference type="RuleBase" id="RU003557"/>
    </source>
</evidence>
<dbReference type="InterPro" id="IPR020610">
    <property type="entry name" value="Thiolase_AS"/>
</dbReference>
<evidence type="ECO:0000259" key="8">
    <source>
        <dbReference type="Pfam" id="PF02803"/>
    </source>
</evidence>
<evidence type="ECO:0000256" key="4">
    <source>
        <dbReference type="PIRSR" id="PIRSR000429-1"/>
    </source>
</evidence>
<feature type="active site" description="Proton acceptor" evidence="4">
    <location>
        <position position="437"/>
    </location>
</feature>
<dbReference type="OrthoDB" id="1402717at2"/>
<keyword evidence="10" id="KW-1185">Reference proteome</keyword>
<feature type="domain" description="Thiolase C-terminal" evidence="8">
    <location>
        <begin position="312"/>
        <end position="449"/>
    </location>
</feature>
<dbReference type="InterPro" id="IPR020613">
    <property type="entry name" value="Thiolase_CS"/>
</dbReference>
<keyword evidence="3 5" id="KW-0012">Acyltransferase</keyword>
<dbReference type="RefSeq" id="WP_134082153.1">
    <property type="nucleotide sequence ID" value="NZ_SOQX01000002.1"/>
</dbReference>
<dbReference type="CDD" id="cd00751">
    <property type="entry name" value="thiolase"/>
    <property type="match status" value="1"/>
</dbReference>
<evidence type="ECO:0000256" key="1">
    <source>
        <dbReference type="ARBA" id="ARBA00010982"/>
    </source>
</evidence>
<dbReference type="InterPro" id="IPR020616">
    <property type="entry name" value="Thiolase_N"/>
</dbReference>
<dbReference type="InterPro" id="IPR016039">
    <property type="entry name" value="Thiolase-like"/>
</dbReference>
<dbReference type="Pfam" id="PF00108">
    <property type="entry name" value="Thiolase_N"/>
    <property type="match status" value="1"/>
</dbReference>
<feature type="active site" description="Acyl-thioester intermediate" evidence="4">
    <location>
        <position position="114"/>
    </location>
</feature>
<evidence type="ECO:0000256" key="6">
    <source>
        <dbReference type="SAM" id="MobiDB-lite"/>
    </source>
</evidence>
<proteinExistence type="inferred from homology"/>
<name>A0A4R8IPQ0_9GAMM</name>
<protein>
    <submittedName>
        <fullName evidence="9">3-ketoacyl-CoA thiolase</fullName>
    </submittedName>
</protein>
<keyword evidence="2 5" id="KW-0808">Transferase</keyword>
<evidence type="ECO:0000259" key="7">
    <source>
        <dbReference type="Pfam" id="PF00108"/>
    </source>
</evidence>
<dbReference type="PANTHER" id="PTHR18919">
    <property type="entry name" value="ACETYL-COA C-ACYLTRANSFERASE"/>
    <property type="match status" value="1"/>
</dbReference>
<accession>A0A4R8IPQ0</accession>
<comment type="caution">
    <text evidence="9">The sequence shown here is derived from an EMBL/GenBank/DDBJ whole genome shotgun (WGS) entry which is preliminary data.</text>
</comment>
<dbReference type="PIRSF" id="PIRSF000429">
    <property type="entry name" value="Ac-CoA_Ac_transf"/>
    <property type="match status" value="1"/>
</dbReference>
<dbReference type="InterPro" id="IPR020617">
    <property type="entry name" value="Thiolase_C"/>
</dbReference>